<dbReference type="RefSeq" id="WP_380840472.1">
    <property type="nucleotide sequence ID" value="NZ_JBHSFP010000007.1"/>
</dbReference>
<comment type="caution">
    <text evidence="1">The sequence shown here is derived from an EMBL/GenBank/DDBJ whole genome shotgun (WGS) entry which is preliminary data.</text>
</comment>
<sequence length="83" mass="9651">MNHDLCLDVPADFDDSDADSQVHPIARLMFHGRTNADAFGQAQEWVSAHEVFLVDTSWHHEDNEEFPFVLSIFFRFENEPEDD</sequence>
<accession>A0ABV9CFG7</accession>
<dbReference type="EMBL" id="JBHSFP010000007">
    <property type="protein sequence ID" value="MFC4531801.1"/>
    <property type="molecule type" value="Genomic_DNA"/>
</dbReference>
<name>A0ABV9CFG7_9ACTN</name>
<proteinExistence type="predicted"/>
<evidence type="ECO:0000313" key="1">
    <source>
        <dbReference type="EMBL" id="MFC4531801.1"/>
    </source>
</evidence>
<organism evidence="1 2">
    <name type="scientific">Sphaerisporangium dianthi</name>
    <dbReference type="NCBI Taxonomy" id="1436120"/>
    <lineage>
        <taxon>Bacteria</taxon>
        <taxon>Bacillati</taxon>
        <taxon>Actinomycetota</taxon>
        <taxon>Actinomycetes</taxon>
        <taxon>Streptosporangiales</taxon>
        <taxon>Streptosporangiaceae</taxon>
        <taxon>Sphaerisporangium</taxon>
    </lineage>
</organism>
<gene>
    <name evidence="1" type="ORF">ACFO60_13580</name>
</gene>
<keyword evidence="2" id="KW-1185">Reference proteome</keyword>
<evidence type="ECO:0000313" key="2">
    <source>
        <dbReference type="Proteomes" id="UP001596004"/>
    </source>
</evidence>
<dbReference type="Proteomes" id="UP001596004">
    <property type="component" value="Unassembled WGS sequence"/>
</dbReference>
<reference evidence="2" key="1">
    <citation type="journal article" date="2019" name="Int. J. Syst. Evol. Microbiol.">
        <title>The Global Catalogue of Microorganisms (GCM) 10K type strain sequencing project: providing services to taxonomists for standard genome sequencing and annotation.</title>
        <authorList>
            <consortium name="The Broad Institute Genomics Platform"/>
            <consortium name="The Broad Institute Genome Sequencing Center for Infectious Disease"/>
            <person name="Wu L."/>
            <person name="Ma J."/>
        </authorList>
    </citation>
    <scope>NUCLEOTIDE SEQUENCE [LARGE SCALE GENOMIC DNA]</scope>
    <source>
        <strain evidence="2">CGMCC 4.7132</strain>
    </source>
</reference>
<protein>
    <submittedName>
        <fullName evidence="1">Uncharacterized protein</fullName>
    </submittedName>
</protein>